<feature type="compositionally biased region" description="Polar residues" evidence="1">
    <location>
        <begin position="11"/>
        <end position="20"/>
    </location>
</feature>
<dbReference type="AlphaFoldDB" id="A0AAV2N9W4"/>
<sequence>MSVHETRRISSRFTKGNSPPVSDPTFGIPIDPGQSFIQIRNPDTPRYPGCLMDRLILTHDAHYTRESHELICTLYIVFIHVALFQRGICHFKRRPENSIFTNHASTIKQSVPSTNANKLK</sequence>
<gene>
    <name evidence="2" type="ORF">LPLAT_LOCUS2370</name>
</gene>
<reference evidence="2" key="1">
    <citation type="submission" date="2024-04" db="EMBL/GenBank/DDBJ databases">
        <authorList>
            <consortium name="Molecular Ecology Group"/>
        </authorList>
    </citation>
    <scope>NUCLEOTIDE SEQUENCE</scope>
</reference>
<proteinExistence type="predicted"/>
<dbReference type="Proteomes" id="UP001497644">
    <property type="component" value="Chromosome 11"/>
</dbReference>
<evidence type="ECO:0000313" key="2">
    <source>
        <dbReference type="EMBL" id="CAL1676130.1"/>
    </source>
</evidence>
<protein>
    <submittedName>
        <fullName evidence="2">Uncharacterized protein</fullName>
    </submittedName>
</protein>
<dbReference type="EMBL" id="OZ034834">
    <property type="protein sequence ID" value="CAL1676130.1"/>
    <property type="molecule type" value="Genomic_DNA"/>
</dbReference>
<name>A0AAV2N9W4_9HYME</name>
<organism evidence="2 3">
    <name type="scientific">Lasius platythorax</name>
    <dbReference type="NCBI Taxonomy" id="488582"/>
    <lineage>
        <taxon>Eukaryota</taxon>
        <taxon>Metazoa</taxon>
        <taxon>Ecdysozoa</taxon>
        <taxon>Arthropoda</taxon>
        <taxon>Hexapoda</taxon>
        <taxon>Insecta</taxon>
        <taxon>Pterygota</taxon>
        <taxon>Neoptera</taxon>
        <taxon>Endopterygota</taxon>
        <taxon>Hymenoptera</taxon>
        <taxon>Apocrita</taxon>
        <taxon>Aculeata</taxon>
        <taxon>Formicoidea</taxon>
        <taxon>Formicidae</taxon>
        <taxon>Formicinae</taxon>
        <taxon>Lasius</taxon>
        <taxon>Lasius</taxon>
    </lineage>
</organism>
<evidence type="ECO:0000313" key="3">
    <source>
        <dbReference type="Proteomes" id="UP001497644"/>
    </source>
</evidence>
<evidence type="ECO:0000256" key="1">
    <source>
        <dbReference type="SAM" id="MobiDB-lite"/>
    </source>
</evidence>
<feature type="region of interest" description="Disordered" evidence="1">
    <location>
        <begin position="1"/>
        <end position="25"/>
    </location>
</feature>
<keyword evidence="3" id="KW-1185">Reference proteome</keyword>
<accession>A0AAV2N9W4</accession>